<dbReference type="AlphaFoldDB" id="A0A0V1ANG6"/>
<evidence type="ECO:0000313" key="1">
    <source>
        <dbReference type="EMBL" id="KRY26351.1"/>
    </source>
</evidence>
<proteinExistence type="predicted"/>
<organism evidence="1 2">
    <name type="scientific">Trichinella britovi</name>
    <name type="common">Parasitic roundworm</name>
    <dbReference type="NCBI Taxonomy" id="45882"/>
    <lineage>
        <taxon>Eukaryota</taxon>
        <taxon>Metazoa</taxon>
        <taxon>Ecdysozoa</taxon>
        <taxon>Nematoda</taxon>
        <taxon>Enoplea</taxon>
        <taxon>Dorylaimia</taxon>
        <taxon>Trichinellida</taxon>
        <taxon>Trichinellidae</taxon>
        <taxon>Trichinella</taxon>
    </lineage>
</organism>
<protein>
    <submittedName>
        <fullName evidence="1">Uncharacterized protein</fullName>
    </submittedName>
</protein>
<dbReference type="Proteomes" id="UP000054653">
    <property type="component" value="Unassembled WGS sequence"/>
</dbReference>
<gene>
    <name evidence="1" type="ORF">T03_8211</name>
</gene>
<name>A0A0V1ANG6_TRIBR</name>
<sequence length="34" mass="3678">MTKKAGREGVPETKCCGNTSNYQLQNSNNSNVTC</sequence>
<accession>A0A0V1ANG6</accession>
<keyword evidence="2" id="KW-1185">Reference proteome</keyword>
<dbReference type="EMBL" id="JYDI01001849">
    <property type="protein sequence ID" value="KRY26351.1"/>
    <property type="molecule type" value="Genomic_DNA"/>
</dbReference>
<reference evidence="1 2" key="1">
    <citation type="submission" date="2015-01" db="EMBL/GenBank/DDBJ databases">
        <title>Evolution of Trichinella species and genotypes.</title>
        <authorList>
            <person name="Korhonen P.K."/>
            <person name="Edoardo P."/>
            <person name="Giuseppe L.R."/>
            <person name="Gasser R.B."/>
        </authorList>
    </citation>
    <scope>NUCLEOTIDE SEQUENCE [LARGE SCALE GENOMIC DNA]</scope>
    <source>
        <strain evidence="1">ISS120</strain>
    </source>
</reference>
<evidence type="ECO:0000313" key="2">
    <source>
        <dbReference type="Proteomes" id="UP000054653"/>
    </source>
</evidence>
<comment type="caution">
    <text evidence="1">The sequence shown here is derived from an EMBL/GenBank/DDBJ whole genome shotgun (WGS) entry which is preliminary data.</text>
</comment>